<keyword evidence="3" id="KW-0413">Isomerase</keyword>
<evidence type="ECO:0000259" key="2">
    <source>
        <dbReference type="PROSITE" id="PS50198"/>
    </source>
</evidence>
<dbReference type="PROSITE" id="PS01096">
    <property type="entry name" value="PPIC_PPIASE_1"/>
    <property type="match status" value="1"/>
</dbReference>
<organism evidence="3">
    <name type="scientific">bioreactor metagenome</name>
    <dbReference type="NCBI Taxonomy" id="1076179"/>
    <lineage>
        <taxon>unclassified sequences</taxon>
        <taxon>metagenomes</taxon>
        <taxon>ecological metagenomes</taxon>
    </lineage>
</organism>
<dbReference type="GO" id="GO:0003755">
    <property type="term" value="F:peptidyl-prolyl cis-trans isomerase activity"/>
    <property type="evidence" value="ECO:0007669"/>
    <property type="project" value="UniProtKB-EC"/>
</dbReference>
<dbReference type="AlphaFoldDB" id="A0A644VHP5"/>
<gene>
    <name evidence="3" type="primary">surA_14</name>
    <name evidence="3" type="ORF">SDC9_36813</name>
</gene>
<dbReference type="EC" id="5.2.1.8" evidence="3"/>
<accession>A0A644VHP5</accession>
<dbReference type="PROSITE" id="PS50198">
    <property type="entry name" value="PPIC_PPIASE_2"/>
    <property type="match status" value="2"/>
</dbReference>
<dbReference type="SUPFAM" id="SSF54534">
    <property type="entry name" value="FKBP-like"/>
    <property type="match status" value="2"/>
</dbReference>
<dbReference type="InterPro" id="IPR027304">
    <property type="entry name" value="Trigger_fact/SurA_dom_sf"/>
</dbReference>
<dbReference type="Pfam" id="PF00639">
    <property type="entry name" value="Rotamase"/>
    <property type="match status" value="2"/>
</dbReference>
<dbReference type="EMBL" id="VSSQ01000312">
    <property type="protein sequence ID" value="MPL90757.1"/>
    <property type="molecule type" value="Genomic_DNA"/>
</dbReference>
<feature type="domain" description="PpiC" evidence="2">
    <location>
        <begin position="277"/>
        <end position="372"/>
    </location>
</feature>
<feature type="domain" description="PpiC" evidence="2">
    <location>
        <begin position="172"/>
        <end position="274"/>
    </location>
</feature>
<dbReference type="Gene3D" id="3.10.50.40">
    <property type="match status" value="2"/>
</dbReference>
<evidence type="ECO:0000313" key="3">
    <source>
        <dbReference type="EMBL" id="MPL90757.1"/>
    </source>
</evidence>
<protein>
    <submittedName>
        <fullName evidence="3">Chaperone SurA</fullName>
        <ecNumber evidence="3">5.2.1.8</ecNumber>
    </submittedName>
</protein>
<reference evidence="3" key="1">
    <citation type="submission" date="2019-08" db="EMBL/GenBank/DDBJ databases">
        <authorList>
            <person name="Kucharzyk K."/>
            <person name="Murdoch R.W."/>
            <person name="Higgins S."/>
            <person name="Loffler F."/>
        </authorList>
    </citation>
    <scope>NUCLEOTIDE SEQUENCE</scope>
</reference>
<dbReference type="InterPro" id="IPR050280">
    <property type="entry name" value="OMP_Chaperone_SurA"/>
</dbReference>
<dbReference type="PANTHER" id="PTHR47637">
    <property type="entry name" value="CHAPERONE SURA"/>
    <property type="match status" value="1"/>
</dbReference>
<proteinExistence type="predicted"/>
<dbReference type="InterPro" id="IPR046357">
    <property type="entry name" value="PPIase_dom_sf"/>
</dbReference>
<dbReference type="SUPFAM" id="SSF109998">
    <property type="entry name" value="Triger factor/SurA peptide-binding domain-like"/>
    <property type="match status" value="1"/>
</dbReference>
<dbReference type="PANTHER" id="PTHR47637:SF1">
    <property type="entry name" value="CHAPERONE SURA"/>
    <property type="match status" value="1"/>
</dbReference>
<comment type="caution">
    <text evidence="3">The sequence shown here is derived from an EMBL/GenBank/DDBJ whole genome shotgun (WGS) entry which is preliminary data.</text>
</comment>
<dbReference type="InterPro" id="IPR023058">
    <property type="entry name" value="PPIase_PpiC_CS"/>
</dbReference>
<evidence type="ECO:0000256" key="1">
    <source>
        <dbReference type="ARBA" id="ARBA00022729"/>
    </source>
</evidence>
<dbReference type="InterPro" id="IPR000297">
    <property type="entry name" value="PPIase_PpiC"/>
</dbReference>
<keyword evidence="1" id="KW-0732">Signal</keyword>
<sequence>MRTKFLLFSALFFMLCSVNTRAQQNIIDEVIWIVGDESILRSEVEEQRIRAQYEGVTIDGDPYCVIPEQIAIQKLYLHQAQLDSIEVNEGTVMNQVEMRMNYFISQIGSREKLEEYFGKSMLALREDMRTMVRDQMIIQQMQQKLVENIKSTPADVRRFYNTLSADSIPTVPAQVELQIISFKPPVPQDEIEAVKDRLREFAERVNNGNSDFSVLARLYSEDTESAKRGGELGFMGKGQLVPEFANVAFNLTDPKRVSRVVESEFGFHIIQLIEKRGDRINCRHILMKPKVSLEDQQKAIQKLDSVTNQIRSGKMTFEQGVMYFSQDKNSAMNAGLMLNEKTGTSKFEYQDLPQEVAKVVYGMNVSEISKPFTMIDRASNKEVVAVVKLKSKVDTHKANLMDDYQLLKNFYEETKKQQFLKEWVAKKQKETYISIDPAWQNCDFIYPGWIKK</sequence>
<name>A0A644VHP5_9ZZZZ</name>